<dbReference type="InterPro" id="IPR013830">
    <property type="entry name" value="SGNH_hydro"/>
</dbReference>
<keyword evidence="2" id="KW-0378">Hydrolase</keyword>
<dbReference type="PANTHER" id="PTHR43784:SF2">
    <property type="entry name" value="GDSL-LIKE LIPASE_ACYLHYDROLASE, PUTATIVE (AFU_ORTHOLOGUE AFUA_2G00820)-RELATED"/>
    <property type="match status" value="1"/>
</dbReference>
<dbReference type="CDD" id="cd01832">
    <property type="entry name" value="SGNH_hydrolase_like_1"/>
    <property type="match status" value="1"/>
</dbReference>
<evidence type="ECO:0000313" key="3">
    <source>
        <dbReference type="Proteomes" id="UP001596119"/>
    </source>
</evidence>
<feature type="domain" description="SGNH hydrolase-type esterase" evidence="1">
    <location>
        <begin position="16"/>
        <end position="189"/>
    </location>
</feature>
<name>A0ABW1ICH9_9PSEU</name>
<dbReference type="GO" id="GO:0016787">
    <property type="term" value="F:hydrolase activity"/>
    <property type="evidence" value="ECO:0007669"/>
    <property type="project" value="UniProtKB-KW"/>
</dbReference>
<dbReference type="Gene3D" id="3.40.50.1110">
    <property type="entry name" value="SGNH hydrolase"/>
    <property type="match status" value="1"/>
</dbReference>
<protein>
    <submittedName>
        <fullName evidence="2">SGNH/GDSL hydrolase family protein</fullName>
        <ecNumber evidence="2">3.1.-.-</ecNumber>
    </submittedName>
</protein>
<reference evidence="3" key="1">
    <citation type="journal article" date="2019" name="Int. J. Syst. Evol. Microbiol.">
        <title>The Global Catalogue of Microorganisms (GCM) 10K type strain sequencing project: providing services to taxonomists for standard genome sequencing and annotation.</title>
        <authorList>
            <consortium name="The Broad Institute Genomics Platform"/>
            <consortium name="The Broad Institute Genome Sequencing Center for Infectious Disease"/>
            <person name="Wu L."/>
            <person name="Ma J."/>
        </authorList>
    </citation>
    <scope>NUCLEOTIDE SEQUENCE [LARGE SCALE GENOMIC DNA]</scope>
    <source>
        <strain evidence="3">CGMCC 4.7397</strain>
    </source>
</reference>
<sequence>MRRELGAVNRWNSFVAVGDSFTEGLDDLRDDGSPRGWADRLAERLAAGRPGFTYANLAVRGKLLDQVVADQVPVAEAMRPDLVSFCAGGNDIIGLQCDPDDLAVRFDAALARLVATGADVLIFTGFDLRRMHLLLRRLRGRVATFNENLRASADRHGCRVVDLWGMNVLADPRAWASDRLHLTPEAHERVSLRALEVLGEPVPSDWRTPWPVTERASWRTRQAEDLAWVRDHVMPYVRKRLRGGHTGEGYLPKRPELTPLERLEERLDRSTATVFDRRSPVV</sequence>
<accession>A0ABW1ICH9</accession>
<dbReference type="RefSeq" id="WP_379568131.1">
    <property type="nucleotide sequence ID" value="NZ_JBHSQK010000054.1"/>
</dbReference>
<dbReference type="PANTHER" id="PTHR43784">
    <property type="entry name" value="GDSL-LIKE LIPASE/ACYLHYDROLASE, PUTATIVE (AFU_ORTHOLOGUE AFUA_2G00820)-RELATED"/>
    <property type="match status" value="1"/>
</dbReference>
<evidence type="ECO:0000313" key="2">
    <source>
        <dbReference type="EMBL" id="MFC5950790.1"/>
    </source>
</evidence>
<dbReference type="SUPFAM" id="SSF52266">
    <property type="entry name" value="SGNH hydrolase"/>
    <property type="match status" value="1"/>
</dbReference>
<dbReference type="Proteomes" id="UP001596119">
    <property type="component" value="Unassembled WGS sequence"/>
</dbReference>
<evidence type="ECO:0000259" key="1">
    <source>
        <dbReference type="Pfam" id="PF13472"/>
    </source>
</evidence>
<proteinExistence type="predicted"/>
<dbReference type="InterPro" id="IPR053140">
    <property type="entry name" value="GDSL_Rv0518-like"/>
</dbReference>
<dbReference type="InterPro" id="IPR036514">
    <property type="entry name" value="SGNH_hydro_sf"/>
</dbReference>
<comment type="caution">
    <text evidence="2">The sequence shown here is derived from an EMBL/GenBank/DDBJ whole genome shotgun (WGS) entry which is preliminary data.</text>
</comment>
<gene>
    <name evidence="2" type="ORF">ACFQH9_21200</name>
</gene>
<dbReference type="EC" id="3.1.-.-" evidence="2"/>
<keyword evidence="3" id="KW-1185">Reference proteome</keyword>
<organism evidence="2 3">
    <name type="scientific">Pseudonocardia lutea</name>
    <dbReference type="NCBI Taxonomy" id="2172015"/>
    <lineage>
        <taxon>Bacteria</taxon>
        <taxon>Bacillati</taxon>
        <taxon>Actinomycetota</taxon>
        <taxon>Actinomycetes</taxon>
        <taxon>Pseudonocardiales</taxon>
        <taxon>Pseudonocardiaceae</taxon>
        <taxon>Pseudonocardia</taxon>
    </lineage>
</organism>
<dbReference type="Pfam" id="PF13472">
    <property type="entry name" value="Lipase_GDSL_2"/>
    <property type="match status" value="1"/>
</dbReference>
<dbReference type="EMBL" id="JBHSQK010000054">
    <property type="protein sequence ID" value="MFC5950790.1"/>
    <property type="molecule type" value="Genomic_DNA"/>
</dbReference>